<dbReference type="InterPro" id="IPR016136">
    <property type="entry name" value="DNA_helicase_N/primase_C"/>
</dbReference>
<keyword evidence="5" id="KW-0547">Nucleotide-binding</keyword>
<dbReference type="GO" id="GO:0006260">
    <property type="term" value="P:DNA replication"/>
    <property type="evidence" value="ECO:0007669"/>
    <property type="project" value="UniProtKB-KW"/>
</dbReference>
<protein>
    <submittedName>
        <fullName evidence="5">Helicase DnaB</fullName>
    </submittedName>
</protein>
<keyword evidence="2" id="KW-0238">DNA-binding</keyword>
<feature type="region of interest" description="Disordered" evidence="3">
    <location>
        <begin position="323"/>
        <end position="393"/>
    </location>
</feature>
<dbReference type="RefSeq" id="WP_141632731.1">
    <property type="nucleotide sequence ID" value="NZ_VIGB01000003.1"/>
</dbReference>
<feature type="domain" description="DNA helicase DnaB-like N-terminal" evidence="4">
    <location>
        <begin position="6"/>
        <end position="107"/>
    </location>
</feature>
<evidence type="ECO:0000259" key="4">
    <source>
        <dbReference type="Pfam" id="PF00772"/>
    </source>
</evidence>
<dbReference type="InterPro" id="IPR007693">
    <property type="entry name" value="DNA_helicase_DnaB-like_N"/>
</dbReference>
<evidence type="ECO:0000313" key="6">
    <source>
        <dbReference type="Proteomes" id="UP000319103"/>
    </source>
</evidence>
<keyword evidence="5" id="KW-0067">ATP-binding</keyword>
<feature type="domain" description="DNA helicase DnaB-like N-terminal" evidence="4">
    <location>
        <begin position="179"/>
        <end position="249"/>
    </location>
</feature>
<sequence length="393" mass="42190">MDALLKGEQAVLGAVLLDPAQLDRLSWLTPADFYRPAHRALFAAMRTVRTNGLPALDAKGNVPLSWVTDILTEAGRHVRGLTASYPHTLIAACPRAQNAPVYGRMVLEGSIHRTVLEHAVRLEHVARTEADRQEVEGVLHQADVLTGVLGDLARRWGSEPRPVPLAGAAASSKPSPVGPEETEEERFLLAVLVSQPGAMAEVYDWLRPGDFADAGHGQVYRCLGALHHRGEPIDNVTALWEVQRRGLLAGGTLSQDQLDDLFGGPGAGSAEWLGEQLLRSSLTRTAAGAALRIAAHADDQRLAPGQLIGHALHALDPLDDIRARWGKAGSPPQPQPLPDQSARVSAALTRSPQGRPSHRRLPAPQTDLKRPVRAAQSAPLRPHGSPLPGPRRP</sequence>
<dbReference type="EMBL" id="VIGB01000003">
    <property type="protein sequence ID" value="TQF02015.1"/>
    <property type="molecule type" value="Genomic_DNA"/>
</dbReference>
<comment type="caution">
    <text evidence="5">The sequence shown here is derived from an EMBL/GenBank/DDBJ whole genome shotgun (WGS) entry which is preliminary data.</text>
</comment>
<evidence type="ECO:0000256" key="2">
    <source>
        <dbReference type="ARBA" id="ARBA00023125"/>
    </source>
</evidence>
<dbReference type="OrthoDB" id="2970604at2"/>
<dbReference type="PANTHER" id="PTHR30153:SF2">
    <property type="entry name" value="REPLICATIVE DNA HELICASE"/>
    <property type="match status" value="1"/>
</dbReference>
<dbReference type="AlphaFoldDB" id="A0A540VZ25"/>
<keyword evidence="5" id="KW-0378">Hydrolase</keyword>
<dbReference type="GO" id="GO:0003678">
    <property type="term" value="F:DNA helicase activity"/>
    <property type="evidence" value="ECO:0007669"/>
    <property type="project" value="InterPro"/>
</dbReference>
<dbReference type="GO" id="GO:0005829">
    <property type="term" value="C:cytosol"/>
    <property type="evidence" value="ECO:0007669"/>
    <property type="project" value="TreeGrafter"/>
</dbReference>
<dbReference type="Proteomes" id="UP000319103">
    <property type="component" value="Unassembled WGS sequence"/>
</dbReference>
<reference evidence="5 6" key="1">
    <citation type="submission" date="2019-06" db="EMBL/GenBank/DDBJ databases">
        <title>Description of Kitasatospora acidophila sp. nov. isolated from pine grove soil, and reclassification of Streptomyces novaecaesareae to Kitasatospora novaeceasareae comb. nov.</title>
        <authorList>
            <person name="Kim M.J."/>
        </authorList>
    </citation>
    <scope>NUCLEOTIDE SEQUENCE [LARGE SCALE GENOMIC DNA]</scope>
    <source>
        <strain evidence="5 6">MMS16-CNU292</strain>
    </source>
</reference>
<organism evidence="5 6">
    <name type="scientific">Kitasatospora acidiphila</name>
    <dbReference type="NCBI Taxonomy" id="2567942"/>
    <lineage>
        <taxon>Bacteria</taxon>
        <taxon>Bacillati</taxon>
        <taxon>Actinomycetota</taxon>
        <taxon>Actinomycetes</taxon>
        <taxon>Kitasatosporales</taxon>
        <taxon>Streptomycetaceae</taxon>
        <taxon>Kitasatospora</taxon>
    </lineage>
</organism>
<keyword evidence="1" id="KW-0235">DNA replication</keyword>
<evidence type="ECO:0000313" key="5">
    <source>
        <dbReference type="EMBL" id="TQF02015.1"/>
    </source>
</evidence>
<dbReference type="PANTHER" id="PTHR30153">
    <property type="entry name" value="REPLICATIVE DNA HELICASE DNAB"/>
    <property type="match status" value="1"/>
</dbReference>
<dbReference type="SUPFAM" id="SSF48024">
    <property type="entry name" value="N-terminal domain of DnaB helicase"/>
    <property type="match status" value="2"/>
</dbReference>
<proteinExistence type="predicted"/>
<dbReference type="InterPro" id="IPR036185">
    <property type="entry name" value="DNA_heli_DnaB-like_N_sf"/>
</dbReference>
<name>A0A540VZ25_9ACTN</name>
<dbReference type="Gene3D" id="1.10.860.10">
    <property type="entry name" value="DNAb Helicase, Chain A"/>
    <property type="match status" value="2"/>
</dbReference>
<accession>A0A540VZ25</accession>
<keyword evidence="6" id="KW-1185">Reference proteome</keyword>
<evidence type="ECO:0000256" key="3">
    <source>
        <dbReference type="SAM" id="MobiDB-lite"/>
    </source>
</evidence>
<gene>
    <name evidence="5" type="ORF">E6W39_06650</name>
</gene>
<dbReference type="Pfam" id="PF00772">
    <property type="entry name" value="DnaB"/>
    <property type="match status" value="2"/>
</dbReference>
<dbReference type="GO" id="GO:0003677">
    <property type="term" value="F:DNA binding"/>
    <property type="evidence" value="ECO:0007669"/>
    <property type="project" value="UniProtKB-KW"/>
</dbReference>
<keyword evidence="5" id="KW-0347">Helicase</keyword>
<dbReference type="GO" id="GO:0005524">
    <property type="term" value="F:ATP binding"/>
    <property type="evidence" value="ECO:0007669"/>
    <property type="project" value="InterPro"/>
</dbReference>
<evidence type="ECO:0000256" key="1">
    <source>
        <dbReference type="ARBA" id="ARBA00022705"/>
    </source>
</evidence>